<dbReference type="InterPro" id="IPR045247">
    <property type="entry name" value="Oye-like"/>
</dbReference>
<dbReference type="OrthoDB" id="9772736at2"/>
<dbReference type="CDD" id="cd02933">
    <property type="entry name" value="OYE_like_FMN"/>
    <property type="match status" value="1"/>
</dbReference>
<keyword evidence="6" id="KW-1185">Reference proteome</keyword>
<evidence type="ECO:0000256" key="1">
    <source>
        <dbReference type="ARBA" id="ARBA00001917"/>
    </source>
</evidence>
<gene>
    <name evidence="5" type="ORF">CLV81_3773</name>
</gene>
<comment type="cofactor">
    <cofactor evidence="1">
        <name>FMN</name>
        <dbReference type="ChEBI" id="CHEBI:58210"/>
    </cofactor>
</comment>
<proteinExistence type="inferred from homology"/>
<evidence type="ECO:0000256" key="3">
    <source>
        <dbReference type="ARBA" id="ARBA00023002"/>
    </source>
</evidence>
<dbReference type="EMBL" id="PVYX01000002">
    <property type="protein sequence ID" value="PRX55364.1"/>
    <property type="molecule type" value="Genomic_DNA"/>
</dbReference>
<keyword evidence="3" id="KW-0560">Oxidoreductase</keyword>
<dbReference type="GO" id="GO:0016628">
    <property type="term" value="F:oxidoreductase activity, acting on the CH-CH group of donors, NAD or NADP as acceptor"/>
    <property type="evidence" value="ECO:0007669"/>
    <property type="project" value="UniProtKB-ARBA"/>
</dbReference>
<evidence type="ECO:0000256" key="2">
    <source>
        <dbReference type="ARBA" id="ARBA00005979"/>
    </source>
</evidence>
<dbReference type="Gene3D" id="3.20.20.70">
    <property type="entry name" value="Aldolase class I"/>
    <property type="match status" value="1"/>
</dbReference>
<protein>
    <submittedName>
        <fullName evidence="5">N-ethylmaleimide reductase</fullName>
    </submittedName>
</protein>
<sequence>MKDNSMLLSPFYGPLNLKNKVVMAPMTRSRATQDHIPTEIMTTYYGERAVSAGLIITEGTAPSANGVGYPRIPGMYNREQVSEWKKVTAAVHANHSKIFVQLMHTGRVSHPANIPEGSEIVAPSAIAPSTTKMYVDGEGELEIPIPKEMTTEDISQAINEFVTASKNAVEAGFDGVEIHGANGYLLDQFINPNTNQRTDEYGGSTENRARIVLEIVEKTIAAIGAEKVGIRFSPNGALNDVGPFENQKETFDYLTEKLNGLGLAYIHLVNHASMGAPSLPDDIRISIREKFKGILILSGGYDKDSAENDLQNEKGDLVAFGRPFIANPDLIERWKRDAGLNEPNMSLLYTPGAKGYINYPSL</sequence>
<organism evidence="5 6">
    <name type="scientific">Flagellimonas meridianipacifica</name>
    <dbReference type="NCBI Taxonomy" id="1080225"/>
    <lineage>
        <taxon>Bacteria</taxon>
        <taxon>Pseudomonadati</taxon>
        <taxon>Bacteroidota</taxon>
        <taxon>Flavobacteriia</taxon>
        <taxon>Flavobacteriales</taxon>
        <taxon>Flavobacteriaceae</taxon>
        <taxon>Flagellimonas</taxon>
    </lineage>
</organism>
<dbReference type="GO" id="GO:0010181">
    <property type="term" value="F:FMN binding"/>
    <property type="evidence" value="ECO:0007669"/>
    <property type="project" value="InterPro"/>
</dbReference>
<comment type="similarity">
    <text evidence="2">Belongs to the NADH:flavin oxidoreductase/NADH oxidase family.</text>
</comment>
<evidence type="ECO:0000313" key="5">
    <source>
        <dbReference type="EMBL" id="PRX55364.1"/>
    </source>
</evidence>
<reference evidence="5 6" key="1">
    <citation type="submission" date="2018-03" db="EMBL/GenBank/DDBJ databases">
        <title>Genomic Encyclopedia of Archaeal and Bacterial Type Strains, Phase II (KMG-II): from individual species to whole genera.</title>
        <authorList>
            <person name="Goeker M."/>
        </authorList>
    </citation>
    <scope>NUCLEOTIDE SEQUENCE [LARGE SCALE GENOMIC DNA]</scope>
    <source>
        <strain evidence="5 6">DSM 25027</strain>
    </source>
</reference>
<comment type="caution">
    <text evidence="5">The sequence shown here is derived from an EMBL/GenBank/DDBJ whole genome shotgun (WGS) entry which is preliminary data.</text>
</comment>
<dbReference type="PANTHER" id="PTHR22893:SF91">
    <property type="entry name" value="NADPH DEHYDROGENASE 2-RELATED"/>
    <property type="match status" value="1"/>
</dbReference>
<dbReference type="AlphaFoldDB" id="A0A2T0MD05"/>
<name>A0A2T0MD05_9FLAO</name>
<dbReference type="Pfam" id="PF00724">
    <property type="entry name" value="Oxidored_FMN"/>
    <property type="match status" value="1"/>
</dbReference>
<dbReference type="InterPro" id="IPR013785">
    <property type="entry name" value="Aldolase_TIM"/>
</dbReference>
<dbReference type="RefSeq" id="WP_106147164.1">
    <property type="nucleotide sequence ID" value="NZ_PVYX01000002.1"/>
</dbReference>
<evidence type="ECO:0000259" key="4">
    <source>
        <dbReference type="Pfam" id="PF00724"/>
    </source>
</evidence>
<accession>A0A2T0MD05</accession>
<dbReference type="GO" id="GO:0005829">
    <property type="term" value="C:cytosol"/>
    <property type="evidence" value="ECO:0007669"/>
    <property type="project" value="TreeGrafter"/>
</dbReference>
<dbReference type="Proteomes" id="UP000237640">
    <property type="component" value="Unassembled WGS sequence"/>
</dbReference>
<evidence type="ECO:0000313" key="6">
    <source>
        <dbReference type="Proteomes" id="UP000237640"/>
    </source>
</evidence>
<dbReference type="FunFam" id="3.20.20.70:FF:000059">
    <property type="entry name" value="N-ethylmaleimide reductase, FMN-linked"/>
    <property type="match status" value="1"/>
</dbReference>
<feature type="domain" description="NADH:flavin oxidoreductase/NADH oxidase N-terminal" evidence="4">
    <location>
        <begin position="13"/>
        <end position="337"/>
    </location>
</feature>
<dbReference type="SUPFAM" id="SSF51395">
    <property type="entry name" value="FMN-linked oxidoreductases"/>
    <property type="match status" value="1"/>
</dbReference>
<dbReference type="InterPro" id="IPR001155">
    <property type="entry name" value="OxRdtase_FMN_N"/>
</dbReference>
<dbReference type="PANTHER" id="PTHR22893">
    <property type="entry name" value="NADH OXIDOREDUCTASE-RELATED"/>
    <property type="match status" value="1"/>
</dbReference>